<dbReference type="Gene3D" id="3.30.70.330">
    <property type="match status" value="1"/>
</dbReference>
<keyword evidence="4" id="KW-0539">Nucleus</keyword>
<dbReference type="Proteomes" id="UP000078046">
    <property type="component" value="Unassembled WGS sequence"/>
</dbReference>
<dbReference type="GO" id="GO:0006397">
    <property type="term" value="P:mRNA processing"/>
    <property type="evidence" value="ECO:0007669"/>
    <property type="project" value="UniProtKB-KW"/>
</dbReference>
<dbReference type="OrthoDB" id="10065185at2759"/>
<dbReference type="PROSITE" id="PS50102">
    <property type="entry name" value="RRM"/>
    <property type="match status" value="1"/>
</dbReference>
<dbReference type="InterPro" id="IPR000504">
    <property type="entry name" value="RRM_dom"/>
</dbReference>
<evidence type="ECO:0000256" key="3">
    <source>
        <dbReference type="ARBA" id="ARBA00022664"/>
    </source>
</evidence>
<evidence type="ECO:0000256" key="6">
    <source>
        <dbReference type="SAM" id="MobiDB-lite"/>
    </source>
</evidence>
<accession>A0A177BCH5</accession>
<sequence>MTDLVDSLDLYGDIDSSKPSDVKKPSQSVSDLLTTSNEDLLSLQNTRIESSTVKKTRPSPKRTREHSHIEKISYNKYNINVNEKDDSNTSAMIIIGNLSWWTTDDDILSTFRRNNLSGLVDIKFYENRVNGQSKGYVTLTLDSRDSVEKVLTIFNNPTQPVMINKQCPQVTKFSRSILNELEAQSRKETSLGRAKGMNNYRQNGPFGVEGNPMMNNQWMRSMFASGMRNMPFNPMLQMQNSNMMRNQMPPFNMQVPPFNQNSSEMHVNPAFFQQKQDGHKDRYKEDKYEKSRDRYSSHHSRKTNRYNDLNDGDDASINRLKDLVDNAVGTAYDIAKRGKAADALDHIVQALGTLRSSNHSSSRNTVRNLIEQLQDVYSSIESSSKRRRSRSRTQGSDSRHRRRRRRSSEDEYDRYDRYRRSSSRHSSNYRSRR</sequence>
<comment type="similarity">
    <text evidence="2">Belongs to the RRM CPSF6/7 family.</text>
</comment>
<name>A0A177BCH5_9BILA</name>
<dbReference type="InterPro" id="IPR012677">
    <property type="entry name" value="Nucleotide-bd_a/b_plait_sf"/>
</dbReference>
<comment type="subcellular location">
    <subcellularLocation>
        <location evidence="1">Nucleus</location>
    </subcellularLocation>
</comment>
<evidence type="ECO:0000313" key="8">
    <source>
        <dbReference type="EMBL" id="OAF71895.1"/>
    </source>
</evidence>
<dbReference type="InterPro" id="IPR034772">
    <property type="entry name" value="CPSF6/7"/>
</dbReference>
<dbReference type="InterPro" id="IPR057951">
    <property type="entry name" value="CPSF6/7_RSLD_N"/>
</dbReference>
<evidence type="ECO:0000256" key="2">
    <source>
        <dbReference type="ARBA" id="ARBA00006265"/>
    </source>
</evidence>
<proteinExistence type="inferred from homology"/>
<feature type="region of interest" description="Disordered" evidence="6">
    <location>
        <begin position="271"/>
        <end position="313"/>
    </location>
</feature>
<feature type="compositionally biased region" description="Low complexity" evidence="6">
    <location>
        <begin position="424"/>
        <end position="433"/>
    </location>
</feature>
<dbReference type="SUPFAM" id="SSF54928">
    <property type="entry name" value="RNA-binding domain, RBD"/>
    <property type="match status" value="1"/>
</dbReference>
<evidence type="ECO:0000259" key="7">
    <source>
        <dbReference type="PROSITE" id="PS50102"/>
    </source>
</evidence>
<dbReference type="SMART" id="SM00360">
    <property type="entry name" value="RRM"/>
    <property type="match status" value="1"/>
</dbReference>
<evidence type="ECO:0000256" key="1">
    <source>
        <dbReference type="ARBA" id="ARBA00004123"/>
    </source>
</evidence>
<dbReference type="GO" id="GO:0003723">
    <property type="term" value="F:RNA binding"/>
    <property type="evidence" value="ECO:0007669"/>
    <property type="project" value="UniProtKB-UniRule"/>
</dbReference>
<dbReference type="Pfam" id="PF25524">
    <property type="entry name" value="RSLD_CPSF6"/>
    <property type="match status" value="1"/>
</dbReference>
<feature type="compositionally biased region" description="Basic and acidic residues" evidence="6">
    <location>
        <begin position="15"/>
        <end position="24"/>
    </location>
</feature>
<evidence type="ECO:0000256" key="5">
    <source>
        <dbReference type="PROSITE-ProRule" id="PRU00176"/>
    </source>
</evidence>
<feature type="region of interest" description="Disordered" evidence="6">
    <location>
        <begin position="47"/>
        <end position="66"/>
    </location>
</feature>
<dbReference type="AlphaFoldDB" id="A0A177BCH5"/>
<feature type="domain" description="RRM" evidence="7">
    <location>
        <begin position="91"/>
        <end position="168"/>
    </location>
</feature>
<keyword evidence="3" id="KW-0507">mRNA processing</keyword>
<dbReference type="EMBL" id="LWCA01000016">
    <property type="protein sequence ID" value="OAF71895.1"/>
    <property type="molecule type" value="Genomic_DNA"/>
</dbReference>
<protein>
    <submittedName>
        <fullName evidence="8">Cleavage and polyadenylation specificity factor subunit 7</fullName>
    </submittedName>
</protein>
<feature type="compositionally biased region" description="Basic and acidic residues" evidence="6">
    <location>
        <begin position="276"/>
        <end position="296"/>
    </location>
</feature>
<reference evidence="8 9" key="1">
    <citation type="submission" date="2016-04" db="EMBL/GenBank/DDBJ databases">
        <title>The genome of Intoshia linei affirms orthonectids as highly simplified spiralians.</title>
        <authorList>
            <person name="Mikhailov K.V."/>
            <person name="Slusarev G.S."/>
            <person name="Nikitin M.A."/>
            <person name="Logacheva M.D."/>
            <person name="Penin A."/>
            <person name="Aleoshin V."/>
            <person name="Panchin Y.V."/>
        </authorList>
    </citation>
    <scope>NUCLEOTIDE SEQUENCE [LARGE SCALE GENOMIC DNA]</scope>
    <source>
        <strain evidence="8">Intl2013</strain>
        <tissue evidence="8">Whole animal</tissue>
    </source>
</reference>
<feature type="region of interest" description="Disordered" evidence="6">
    <location>
        <begin position="378"/>
        <end position="433"/>
    </location>
</feature>
<organism evidence="8 9">
    <name type="scientific">Intoshia linei</name>
    <dbReference type="NCBI Taxonomy" id="1819745"/>
    <lineage>
        <taxon>Eukaryota</taxon>
        <taxon>Metazoa</taxon>
        <taxon>Spiralia</taxon>
        <taxon>Lophotrochozoa</taxon>
        <taxon>Mesozoa</taxon>
        <taxon>Orthonectida</taxon>
        <taxon>Rhopaluridae</taxon>
        <taxon>Intoshia</taxon>
    </lineage>
</organism>
<comment type="caution">
    <text evidence="8">The sequence shown here is derived from an EMBL/GenBank/DDBJ whole genome shotgun (WGS) entry which is preliminary data.</text>
</comment>
<dbReference type="GO" id="GO:0005634">
    <property type="term" value="C:nucleus"/>
    <property type="evidence" value="ECO:0007669"/>
    <property type="project" value="UniProtKB-SubCell"/>
</dbReference>
<dbReference type="PANTHER" id="PTHR23204">
    <property type="entry name" value="CLEAVAGE AND POLYADENYLATION SPECIFIC FACTOR"/>
    <property type="match status" value="1"/>
</dbReference>
<dbReference type="InterPro" id="IPR035979">
    <property type="entry name" value="RBD_domain_sf"/>
</dbReference>
<keyword evidence="9" id="KW-1185">Reference proteome</keyword>
<feature type="region of interest" description="Disordered" evidence="6">
    <location>
        <begin position="1"/>
        <end position="29"/>
    </location>
</feature>
<evidence type="ECO:0000256" key="4">
    <source>
        <dbReference type="ARBA" id="ARBA00023242"/>
    </source>
</evidence>
<evidence type="ECO:0000313" key="9">
    <source>
        <dbReference type="Proteomes" id="UP000078046"/>
    </source>
</evidence>
<feature type="compositionally biased region" description="Basic residues" evidence="6">
    <location>
        <begin position="54"/>
        <end position="65"/>
    </location>
</feature>
<keyword evidence="5" id="KW-0694">RNA-binding</keyword>
<gene>
    <name evidence="8" type="ORF">A3Q56_00333</name>
</gene>